<name>E1A2V8_9CAUD</name>
<evidence type="ECO:0000313" key="2">
    <source>
        <dbReference type="Proteomes" id="UP000002236"/>
    </source>
</evidence>
<proteinExistence type="predicted"/>
<protein>
    <submittedName>
        <fullName evidence="1">Uncharacterized protein</fullName>
    </submittedName>
</protein>
<accession>E1A2V8</accession>
<sequence length="110" mass="12291">MVTMKREQVYPVHVDISERESKVFAYVTIPSVGTEISKGKGWWGGNGHVNSQPVDVLTFDVDGEKISFLLKDRINVITSKDQFQSIEQEKLKKQALAKLSTAERKALGLA</sequence>
<dbReference type="EMBL" id="HM452126">
    <property type="protein sequence ID" value="ADM80054.1"/>
    <property type="molecule type" value="Genomic_DNA"/>
</dbReference>
<keyword evidence="2" id="KW-1185">Reference proteome</keyword>
<dbReference type="Proteomes" id="UP000002236">
    <property type="component" value="Segment"/>
</dbReference>
<reference evidence="1 2" key="1">
    <citation type="journal article" date="2012" name="Vet. Microbiol.">
        <title>Complete genome sequence and characterization of a broad-host range T4-like bacteriophage phiAS5 infecting Aeromonas salmonicida subsp. salmonicida.</title>
        <authorList>
            <person name="Kim J.H."/>
            <person name="Son J.S."/>
            <person name="Choi Y.J."/>
            <person name="Choresca C.H.Jr."/>
            <person name="Shin S.P."/>
            <person name="Han J.E."/>
            <person name="Jun J.W."/>
            <person name="Park S.C."/>
        </authorList>
    </citation>
    <scope>NUCLEOTIDE SEQUENCE [LARGE SCALE GENOMIC DNA]</scope>
</reference>
<dbReference type="OrthoDB" id="25772at10239"/>
<gene>
    <name evidence="1" type="ORF">phiAS5_ORF0211</name>
</gene>
<dbReference type="RefSeq" id="YP_003969500.1">
    <property type="nucleotide sequence ID" value="NC_014636.1"/>
</dbReference>
<dbReference type="KEGG" id="vg:9861618"/>
<organism evidence="1 2">
    <name type="scientific">Aeromonas phage phiAS5</name>
    <dbReference type="NCBI Taxonomy" id="879630"/>
    <lineage>
        <taxon>Viruses</taxon>
        <taxon>Duplodnaviria</taxon>
        <taxon>Heunggongvirae</taxon>
        <taxon>Uroviricota</taxon>
        <taxon>Caudoviricetes</taxon>
        <taxon>Pantevenvirales</taxon>
        <taxon>Straboviridae</taxon>
        <taxon>Chrysonvirus</taxon>
        <taxon>Chrysonvirus as5</taxon>
    </lineage>
</organism>
<dbReference type="GeneID" id="9861618"/>
<evidence type="ECO:0000313" key="1">
    <source>
        <dbReference type="EMBL" id="ADM80054.1"/>
    </source>
</evidence>